<keyword evidence="20" id="KW-1185">Reference proteome</keyword>
<keyword evidence="8 15" id="KW-0808">Transferase</keyword>
<evidence type="ECO:0000256" key="15">
    <source>
        <dbReference type="RuleBase" id="RU367090"/>
    </source>
</evidence>
<feature type="region of interest" description="Disordered" evidence="16">
    <location>
        <begin position="1"/>
        <end position="20"/>
    </location>
</feature>
<comment type="subunit">
    <text evidence="15">Component of the ribosome quality control complex (RQC).</text>
</comment>
<dbReference type="InterPro" id="IPR054477">
    <property type="entry name" value="LTN1_E3_ligase_6th"/>
</dbReference>
<comment type="similarity">
    <text evidence="4 15">Belongs to the LTN1 family.</text>
</comment>
<dbReference type="EnsemblPlants" id="Pp3c11_1040V3.3">
    <property type="protein sequence ID" value="Pp3c11_1040V3.3"/>
    <property type="gene ID" value="Pp3c11_1040"/>
</dbReference>
<comment type="function">
    <text evidence="15">E3 ubiquitin-protein ligase. Component of the ribosome quality control complex (RQC), a ribosome-associated complex that mediates ubiquitination and extraction of incompletely synthesized nascent chains for proteasomal degradation.</text>
</comment>
<dbReference type="Gramene" id="Pp3c11_1040V3.4">
    <property type="protein sequence ID" value="Pp3c11_1040V3.4"/>
    <property type="gene ID" value="Pp3c11_1040"/>
</dbReference>
<dbReference type="InterPro" id="IPR011016">
    <property type="entry name" value="Znf_RING-CH"/>
</dbReference>
<dbReference type="GO" id="GO:0005829">
    <property type="term" value="C:cytosol"/>
    <property type="evidence" value="ECO:0000318"/>
    <property type="project" value="GO_Central"/>
</dbReference>
<dbReference type="Pfam" id="PF22999">
    <property type="entry name" value="LTN1_E3_ligase_6th"/>
    <property type="match status" value="1"/>
</dbReference>
<keyword evidence="12 15" id="KW-0833">Ubl conjugation pathway</keyword>
<comment type="catalytic activity">
    <reaction evidence="1 15">
        <text>S-ubiquitinyl-[E2 ubiquitin-conjugating enzyme]-L-cysteine + [acceptor protein]-L-lysine = [E2 ubiquitin-conjugating enzyme]-L-cysteine + N(6)-ubiquitinyl-[acceptor protein]-L-lysine.</text>
        <dbReference type="EC" id="2.3.2.27"/>
    </reaction>
</comment>
<dbReference type="Gramene" id="Pp3c11_1040V3.3">
    <property type="protein sequence ID" value="Pp3c11_1040V3.3"/>
    <property type="gene ID" value="Pp3c11_1040"/>
</dbReference>
<protein>
    <recommendedName>
        <fullName evidence="6 15">E3 ubiquitin-protein ligase listerin</fullName>
        <ecNumber evidence="5 15">2.3.2.27</ecNumber>
    </recommendedName>
    <alternativeName>
        <fullName evidence="15">RING-type E3 ubiquitin transferase listerin</fullName>
    </alternativeName>
</protein>
<evidence type="ECO:0000256" key="4">
    <source>
        <dbReference type="ARBA" id="ARBA00007997"/>
    </source>
</evidence>
<evidence type="ECO:0000313" key="19">
    <source>
        <dbReference type="EnsemblPlants" id="Pp3c11_1040V3.1"/>
    </source>
</evidence>
<evidence type="ECO:0000256" key="5">
    <source>
        <dbReference type="ARBA" id="ARBA00012483"/>
    </source>
</evidence>
<dbReference type="InterPro" id="IPR054478">
    <property type="entry name" value="LTN1_UBC"/>
</dbReference>
<dbReference type="OMA" id="EAIHTWK"/>
<evidence type="ECO:0000256" key="16">
    <source>
        <dbReference type="SAM" id="MobiDB-lite"/>
    </source>
</evidence>
<dbReference type="RefSeq" id="XP_024388512.1">
    <property type="nucleotide sequence ID" value="XM_024532744.2"/>
</dbReference>
<dbReference type="PROSITE" id="PS50089">
    <property type="entry name" value="ZF_RING_2"/>
    <property type="match status" value="1"/>
</dbReference>
<dbReference type="UniPathway" id="UPA00143"/>
<dbReference type="Pfam" id="PF23009">
    <property type="entry name" value="UBC_like"/>
    <property type="match status" value="1"/>
</dbReference>
<dbReference type="SMART" id="SM00744">
    <property type="entry name" value="RINGv"/>
    <property type="match status" value="1"/>
</dbReference>
<evidence type="ECO:0000256" key="12">
    <source>
        <dbReference type="ARBA" id="ARBA00022786"/>
    </source>
</evidence>
<dbReference type="RefSeq" id="XP_024388515.1">
    <property type="nucleotide sequence ID" value="XM_024532747.2"/>
</dbReference>
<dbReference type="GO" id="GO:0008270">
    <property type="term" value="F:zinc ion binding"/>
    <property type="evidence" value="ECO:0007669"/>
    <property type="project" value="UniProtKB-KW"/>
</dbReference>
<dbReference type="GO" id="GO:1990112">
    <property type="term" value="C:RQC complex"/>
    <property type="evidence" value="ECO:0000318"/>
    <property type="project" value="GO_Central"/>
</dbReference>
<dbReference type="InterPro" id="IPR001841">
    <property type="entry name" value="Znf_RING"/>
</dbReference>
<dbReference type="GO" id="GO:0072344">
    <property type="term" value="P:rescue of stalled ribosome"/>
    <property type="evidence" value="ECO:0000318"/>
    <property type="project" value="GO_Central"/>
</dbReference>
<proteinExistence type="inferred from homology"/>
<evidence type="ECO:0000256" key="10">
    <source>
        <dbReference type="ARBA" id="ARBA00022737"/>
    </source>
</evidence>
<dbReference type="EMBL" id="ABEU02000011">
    <property type="protein sequence ID" value="PNR44662.1"/>
    <property type="molecule type" value="Genomic_DNA"/>
</dbReference>
<evidence type="ECO:0000256" key="14">
    <source>
        <dbReference type="PROSITE-ProRule" id="PRU00175"/>
    </source>
</evidence>
<keyword evidence="11 14" id="KW-0863">Zinc-finger</keyword>
<dbReference type="PANTHER" id="PTHR12389">
    <property type="entry name" value="ZINC FINGER PROTEIN 294"/>
    <property type="match status" value="1"/>
</dbReference>
<comment type="pathway">
    <text evidence="3 15">Protein modification; protein ubiquitination.</text>
</comment>
<sequence length="1917" mass="212477">MGREKGGSSRNKSRPSSSSFAAAQVRAAPVGFGGYVGSSLVDSTFSGERETSQDLDGEAALHLKRLSKRDPTTKLKALVALRAIFKEHSVDELSAILPSWVFEYKRLVQDNNRQVRENVHGAMADLTTNAGKGLLPHLRSLMGAWWVSQFDPSREIAEAAQRSFQVTFPDRKKRVDALIYCFKGIMTHLDENLKLTPQALIELGTLPEEVPEKLERILSCSLLALAALLDVLVGSTSSLWKEGAVESISAASAAAGTGEPVKEAATSLFFKHKFFQSFVKNKSSQVRLASYQTLLTYLQHIPEVFTDEENLDNFVKLVLGALGEKVTSCHQSMWDMILLFSKNIPQAWGCSSIRKAVLPKFWEFLRHGCFGSQQISYPYILPFLALLSPQFLAPPQDFFLEFFGSLWQGVYVPALSIADRLSLFKTFQECFVWVVKNSKRYAEATSDKLLQDFLVKEVLLKIVWCQYADLSCQIFAESSQDQDFASAVVKFPTSKSVLPRQICDEVAATIISILIPLSQEGVLHAFWSGFQSSCVGVLLDTSSGNESRLARLGTFFSVLDVKIPNKEESSNTWVLLDVVQPFVGKGFSAIKSSGHPEALRLFGKLISSYGTFAFAMKEQILGDSIRRRFLQEVVPWCLSGDENRPIEPKIELLLSFFEVKEFHSYWKPTIDCVTAWLRPGDKQSELNENDLFQVEVLATLVEKFSDRWVRLVKPGGNASEDGSDPHAFEPWRLPKLDIVGLVVASSNNLIHPSCVRLLRNFLSPVIPKQSLLSPDAIVQLLEKLSTYLLEVLDLHDMPWTRAAPSLILSGKANYNVNKAHSGDVEKVNIFDLAMSALEVVEVTLPSLGAMQLVPTGPQLLSTMFCLYWAFLKPLLRETSEDKLEGSDDERGEEDAYPSVDGGEENTLNQDLTSTQNQIERSRYSFLKCLQNVRRICSPTIYQKLGTECRGCVRRILTEIVRSSLVSEEPSDVVLTSSLCASWVREIVEYFCIGEDEIQATISCTLAPNLFWPNWVAVPPPNDNSFPLVKPSQKTTLIEEEVHQRFCAYTDTLAKYLSPSRVYAGCDSMTSNEVYRVWLVIELLCSWEWPGGSASSHLLEFLCDISRHSTVEKIPLLLDICFRSLLAGSSFTSSGPIDHEGPVESDLIPDIGSPTRALLTLLRALLNGEAAWRRGIAEKFFFEYVAKSSNVTDSADADALKVLPFVLSILMPVMRDSDLGVFDVENFQSLKRIVCDWLNKALSFPPLVDFEKGSTELIGKHWLEVAVACFPLQMPGVSSGIAAAASAKVSLQETSLLLRLLRRQFLVARDAEAKLLSSDTTDVMLELVPELTLAKLVAASVAYCWQDFSVEEWALIMKCLRKWVDSAVIEYEEMTEVVVNFHKGGQEGDLSLQQLSERKILIELATTALSILILLKDINKLETVTALRALGTLRLSNWVAVEDHMMESVLRILLATGLSEAAALEFNAGGDAANTISKHRMAESSLWESLATVALGASSRAREAAARAADLWGVGKGSISALYALLLSPNSSGALQWVAFQFLSTVPIQHLAVTWGGISQNQGEVGEGAEQEAAKGEAALTTAATLRPELVKLLETPARLLLQSSFTSDLRLHYLLGWSLLLMRLHSLSPLSPTRERLLNFVRDSDLSPTLLDCLFQHIALDLTSGTSTSRRRTAPAGAKVSIAATSATRAVSSGTVSFAVENLWPVKEESLVILAGAIYGLLIRVLPACVRIWFTGLRDRSTASAIENFTSSNCSTQLLADEFLQLQASVVPDDTLSIRANRTLREVIAVYKKEEACLDIVIRLPSCYPLRAVEVDCTRRLGISETLLRKWILSMAAFLRNQNGAMLEAIQMWKKNVDREFEGVEECAICYSIIHTTNHSLPRLACKTCKHKFHSACLYKWFSTSHKSTCPLCQTPF</sequence>
<comment type="subcellular location">
    <subcellularLocation>
        <location evidence="2">Cytoplasm</location>
        <location evidence="2">Cytosol</location>
    </subcellularLocation>
</comment>
<feature type="compositionally biased region" description="Acidic residues" evidence="16">
    <location>
        <begin position="886"/>
        <end position="895"/>
    </location>
</feature>
<dbReference type="Gramene" id="Pp3c11_1040V3.5">
    <property type="protein sequence ID" value="Pp3c11_1040V3.5"/>
    <property type="gene ID" value="Pp3c11_1040"/>
</dbReference>
<reference evidence="18 20" key="2">
    <citation type="journal article" date="2018" name="Plant J.">
        <title>The Physcomitrella patens chromosome-scale assembly reveals moss genome structure and evolution.</title>
        <authorList>
            <person name="Lang D."/>
            <person name="Ullrich K.K."/>
            <person name="Murat F."/>
            <person name="Fuchs J."/>
            <person name="Jenkins J."/>
            <person name="Haas F.B."/>
            <person name="Piednoel M."/>
            <person name="Gundlach H."/>
            <person name="Van Bel M."/>
            <person name="Meyberg R."/>
            <person name="Vives C."/>
            <person name="Morata J."/>
            <person name="Symeonidi A."/>
            <person name="Hiss M."/>
            <person name="Muchero W."/>
            <person name="Kamisugi Y."/>
            <person name="Saleh O."/>
            <person name="Blanc G."/>
            <person name="Decker E.L."/>
            <person name="van Gessel N."/>
            <person name="Grimwood J."/>
            <person name="Hayes R.D."/>
            <person name="Graham S.W."/>
            <person name="Gunter L.E."/>
            <person name="McDaniel S.F."/>
            <person name="Hoernstein S.N.W."/>
            <person name="Larsson A."/>
            <person name="Li F.W."/>
            <person name="Perroud P.F."/>
            <person name="Phillips J."/>
            <person name="Ranjan P."/>
            <person name="Rokshar D.S."/>
            <person name="Rothfels C.J."/>
            <person name="Schneider L."/>
            <person name="Shu S."/>
            <person name="Stevenson D.W."/>
            <person name="Thummler F."/>
            <person name="Tillich M."/>
            <person name="Villarreal Aguilar J.C."/>
            <person name="Widiez T."/>
            <person name="Wong G.K."/>
            <person name="Wymore A."/>
            <person name="Zhang Y."/>
            <person name="Zimmer A.D."/>
            <person name="Quatrano R.S."/>
            <person name="Mayer K.F.X."/>
            <person name="Goodstein D."/>
            <person name="Casacuberta J.M."/>
            <person name="Vandepoele K."/>
            <person name="Reski R."/>
            <person name="Cuming A.C."/>
            <person name="Tuskan G.A."/>
            <person name="Maumus F."/>
            <person name="Salse J."/>
            <person name="Schmutz J."/>
            <person name="Rensing S.A."/>
        </authorList>
    </citation>
    <scope>NUCLEOTIDE SEQUENCE [LARGE SCALE GENOMIC DNA]</scope>
    <source>
        <strain evidence="19 20">cv. Gransden 2004</strain>
    </source>
</reference>
<keyword evidence="9 15" id="KW-0479">Metal-binding</keyword>
<dbReference type="GeneID" id="112288515"/>
<dbReference type="KEGG" id="ppp:112288515"/>
<dbReference type="Proteomes" id="UP000006727">
    <property type="component" value="Chromosome 11"/>
</dbReference>
<dbReference type="PaxDb" id="3218-PP1S39_126V6.1"/>
<feature type="domain" description="RING-type" evidence="17">
    <location>
        <begin position="1867"/>
        <end position="1914"/>
    </location>
</feature>
<dbReference type="FunCoup" id="A0A2K1JT09">
    <property type="interactions" value="4675"/>
</dbReference>
<dbReference type="STRING" id="3218.A0A2K1JT09"/>
<dbReference type="SUPFAM" id="SSF57850">
    <property type="entry name" value="RING/U-box"/>
    <property type="match status" value="1"/>
</dbReference>
<evidence type="ECO:0000256" key="7">
    <source>
        <dbReference type="ARBA" id="ARBA00022490"/>
    </source>
</evidence>
<dbReference type="InterPro" id="IPR039804">
    <property type="entry name" value="RING-CH-C4HC3_LTN1"/>
</dbReference>
<dbReference type="SUPFAM" id="SSF48371">
    <property type="entry name" value="ARM repeat"/>
    <property type="match status" value="1"/>
</dbReference>
<organism evidence="18">
    <name type="scientific">Physcomitrium patens</name>
    <name type="common">Spreading-leaved earth moss</name>
    <name type="synonym">Physcomitrella patens</name>
    <dbReference type="NCBI Taxonomy" id="3218"/>
    <lineage>
        <taxon>Eukaryota</taxon>
        <taxon>Viridiplantae</taxon>
        <taxon>Streptophyta</taxon>
        <taxon>Embryophyta</taxon>
        <taxon>Bryophyta</taxon>
        <taxon>Bryophytina</taxon>
        <taxon>Bryopsida</taxon>
        <taxon>Funariidae</taxon>
        <taxon>Funariales</taxon>
        <taxon>Funariaceae</taxon>
        <taxon>Physcomitrium</taxon>
    </lineage>
</organism>
<keyword evidence="7" id="KW-0963">Cytoplasm</keyword>
<evidence type="ECO:0000256" key="13">
    <source>
        <dbReference type="ARBA" id="ARBA00022833"/>
    </source>
</evidence>
<dbReference type="RefSeq" id="XP_024388513.1">
    <property type="nucleotide sequence ID" value="XM_024532745.2"/>
</dbReference>
<dbReference type="InterPro" id="IPR016024">
    <property type="entry name" value="ARM-type_fold"/>
</dbReference>
<reference evidence="19" key="3">
    <citation type="submission" date="2020-12" db="UniProtKB">
        <authorList>
            <consortium name="EnsemblPlants"/>
        </authorList>
    </citation>
    <scope>IDENTIFICATION</scope>
</reference>
<reference evidence="18 20" key="1">
    <citation type="journal article" date="2008" name="Science">
        <title>The Physcomitrella genome reveals evolutionary insights into the conquest of land by plants.</title>
        <authorList>
            <person name="Rensing S."/>
            <person name="Lang D."/>
            <person name="Zimmer A."/>
            <person name="Terry A."/>
            <person name="Salamov A."/>
            <person name="Shapiro H."/>
            <person name="Nishiyama T."/>
            <person name="Perroud P.-F."/>
            <person name="Lindquist E."/>
            <person name="Kamisugi Y."/>
            <person name="Tanahashi T."/>
            <person name="Sakakibara K."/>
            <person name="Fujita T."/>
            <person name="Oishi K."/>
            <person name="Shin-I T."/>
            <person name="Kuroki Y."/>
            <person name="Toyoda A."/>
            <person name="Suzuki Y."/>
            <person name="Hashimoto A."/>
            <person name="Yamaguchi K."/>
            <person name="Sugano A."/>
            <person name="Kohara Y."/>
            <person name="Fujiyama A."/>
            <person name="Anterola A."/>
            <person name="Aoki S."/>
            <person name="Ashton N."/>
            <person name="Barbazuk W.B."/>
            <person name="Barker E."/>
            <person name="Bennetzen J."/>
            <person name="Bezanilla M."/>
            <person name="Blankenship R."/>
            <person name="Cho S.H."/>
            <person name="Dutcher S."/>
            <person name="Estelle M."/>
            <person name="Fawcett J.A."/>
            <person name="Gundlach H."/>
            <person name="Hanada K."/>
            <person name="Heyl A."/>
            <person name="Hicks K.A."/>
            <person name="Hugh J."/>
            <person name="Lohr M."/>
            <person name="Mayer K."/>
            <person name="Melkozernov A."/>
            <person name="Murata T."/>
            <person name="Nelson D."/>
            <person name="Pils B."/>
            <person name="Prigge M."/>
            <person name="Reiss B."/>
            <person name="Renner T."/>
            <person name="Rombauts S."/>
            <person name="Rushton P."/>
            <person name="Sanderfoot A."/>
            <person name="Schween G."/>
            <person name="Shiu S.-H."/>
            <person name="Stueber K."/>
            <person name="Theodoulou F.L."/>
            <person name="Tu H."/>
            <person name="Van de Peer Y."/>
            <person name="Verrier P.J."/>
            <person name="Waters E."/>
            <person name="Wood A."/>
            <person name="Yang L."/>
            <person name="Cove D."/>
            <person name="Cuming A."/>
            <person name="Hasebe M."/>
            <person name="Lucas S."/>
            <person name="Mishler D.B."/>
            <person name="Reski R."/>
            <person name="Grigoriev I."/>
            <person name="Quatrano R.S."/>
            <person name="Boore J.L."/>
        </authorList>
    </citation>
    <scope>NUCLEOTIDE SEQUENCE [LARGE SCALE GENOMIC DNA]</scope>
    <source>
        <strain evidence="19 20">cv. Gransden 2004</strain>
    </source>
</reference>
<evidence type="ECO:0000256" key="6">
    <source>
        <dbReference type="ARBA" id="ARBA00017157"/>
    </source>
</evidence>
<keyword evidence="10" id="KW-0677">Repeat</keyword>
<dbReference type="RefSeq" id="XP_024388514.1">
    <property type="nucleotide sequence ID" value="XM_024532746.2"/>
</dbReference>
<dbReference type="Gramene" id="Pp3c11_1040V3.1">
    <property type="protein sequence ID" value="Pp3c11_1040V3.1"/>
    <property type="gene ID" value="Pp3c11_1040"/>
</dbReference>
<dbReference type="EnsemblPlants" id="Pp3c11_1040V3.1">
    <property type="protein sequence ID" value="Pp3c11_1040V3.1"/>
    <property type="gene ID" value="Pp3c11_1040"/>
</dbReference>
<feature type="region of interest" description="Disordered" evidence="16">
    <location>
        <begin position="881"/>
        <end position="914"/>
    </location>
</feature>
<dbReference type="GO" id="GO:0043023">
    <property type="term" value="F:ribosomal large subunit binding"/>
    <property type="evidence" value="ECO:0000318"/>
    <property type="project" value="GO_Central"/>
</dbReference>
<dbReference type="InterPro" id="IPR013083">
    <property type="entry name" value="Znf_RING/FYVE/PHD"/>
</dbReference>
<evidence type="ECO:0000256" key="3">
    <source>
        <dbReference type="ARBA" id="ARBA00004906"/>
    </source>
</evidence>
<accession>A0A2K1JT09</accession>
<evidence type="ECO:0000256" key="1">
    <source>
        <dbReference type="ARBA" id="ARBA00000900"/>
    </source>
</evidence>
<dbReference type="EC" id="2.3.2.27" evidence="5 15"/>
<dbReference type="Gramene" id="Pp3c11_1040V3.2">
    <property type="protein sequence ID" value="Pp3c11_1040V3.2"/>
    <property type="gene ID" value="Pp3c11_1040"/>
</dbReference>
<dbReference type="InterPro" id="IPR039795">
    <property type="entry name" value="LTN1/Rkr1"/>
</dbReference>
<dbReference type="InterPro" id="IPR011989">
    <property type="entry name" value="ARM-like"/>
</dbReference>
<evidence type="ECO:0000256" key="2">
    <source>
        <dbReference type="ARBA" id="ARBA00004514"/>
    </source>
</evidence>
<dbReference type="InterPro" id="IPR054476">
    <property type="entry name" value="Ltn1_N"/>
</dbReference>
<dbReference type="OrthoDB" id="6108at2759"/>
<evidence type="ECO:0000259" key="17">
    <source>
        <dbReference type="PROSITE" id="PS50089"/>
    </source>
</evidence>
<feature type="compositionally biased region" description="Low complexity" evidence="16">
    <location>
        <begin position="8"/>
        <end position="19"/>
    </location>
</feature>
<dbReference type="Gene3D" id="3.30.40.10">
    <property type="entry name" value="Zinc/RING finger domain, C3HC4 (zinc finger)"/>
    <property type="match status" value="1"/>
</dbReference>
<evidence type="ECO:0000256" key="11">
    <source>
        <dbReference type="ARBA" id="ARBA00022771"/>
    </source>
</evidence>
<dbReference type="GO" id="GO:0016567">
    <property type="term" value="P:protein ubiquitination"/>
    <property type="evidence" value="ECO:0007669"/>
    <property type="project" value="UniProtKB-UniPathway"/>
</dbReference>
<evidence type="ECO:0000256" key="9">
    <source>
        <dbReference type="ARBA" id="ARBA00022723"/>
    </source>
</evidence>
<dbReference type="EnsemblPlants" id="Pp3c11_1040V3.2">
    <property type="protein sequence ID" value="Pp3c11_1040V3.2"/>
    <property type="gene ID" value="Pp3c11_1040"/>
</dbReference>
<dbReference type="SMART" id="SM00184">
    <property type="entry name" value="RING"/>
    <property type="match status" value="1"/>
</dbReference>
<dbReference type="Pfam" id="PF22958">
    <property type="entry name" value="Ltn1_1st"/>
    <property type="match status" value="1"/>
</dbReference>
<dbReference type="Gene3D" id="1.25.10.10">
    <property type="entry name" value="Leucine-rich Repeat Variant"/>
    <property type="match status" value="1"/>
</dbReference>
<dbReference type="CDD" id="cd16491">
    <property type="entry name" value="RING-CH-C4HC3_LTN1"/>
    <property type="match status" value="1"/>
</dbReference>
<dbReference type="GO" id="GO:0061630">
    <property type="term" value="F:ubiquitin protein ligase activity"/>
    <property type="evidence" value="ECO:0000318"/>
    <property type="project" value="GO_Central"/>
</dbReference>
<dbReference type="EnsemblPlants" id="Pp3c11_1040V3.5">
    <property type="protein sequence ID" value="Pp3c11_1040V3.5"/>
    <property type="gene ID" value="Pp3c11_1040"/>
</dbReference>
<dbReference type="FunFam" id="3.30.40.10:FF:000038">
    <property type="entry name" value="E3 ubiquitin-protein ligase listerin"/>
    <property type="match status" value="1"/>
</dbReference>
<dbReference type="GO" id="GO:1990116">
    <property type="term" value="P:ribosome-associated ubiquitin-dependent protein catabolic process"/>
    <property type="evidence" value="ECO:0000318"/>
    <property type="project" value="GO_Central"/>
</dbReference>
<evidence type="ECO:0000313" key="18">
    <source>
        <dbReference type="EMBL" id="PNR44662.1"/>
    </source>
</evidence>
<feature type="compositionally biased region" description="Polar residues" evidence="16">
    <location>
        <begin position="905"/>
        <end position="914"/>
    </location>
</feature>
<dbReference type="PANTHER" id="PTHR12389:SF0">
    <property type="entry name" value="E3 UBIQUITIN-PROTEIN LIGASE LISTERIN"/>
    <property type="match status" value="1"/>
</dbReference>
<name>A0A2K1JT09_PHYPA</name>
<keyword evidence="13 15" id="KW-0862">Zinc</keyword>
<dbReference type="EnsemblPlants" id="Pp3c11_1040V3.4">
    <property type="protein sequence ID" value="Pp3c11_1040V3.4"/>
    <property type="gene ID" value="Pp3c11_1040"/>
</dbReference>
<evidence type="ECO:0000313" key="20">
    <source>
        <dbReference type="Proteomes" id="UP000006727"/>
    </source>
</evidence>
<evidence type="ECO:0000256" key="8">
    <source>
        <dbReference type="ARBA" id="ARBA00022679"/>
    </source>
</evidence>
<gene>
    <name evidence="19" type="primary">LOC112288515</name>
    <name evidence="18" type="ORF">PHYPA_014431</name>
</gene>
<dbReference type="Pfam" id="PF13639">
    <property type="entry name" value="zf-RING_2"/>
    <property type="match status" value="1"/>
</dbReference>